<evidence type="ECO:0000256" key="7">
    <source>
        <dbReference type="ARBA" id="ARBA00022723"/>
    </source>
</evidence>
<keyword evidence="7 10" id="KW-0479">Metal-binding</keyword>
<dbReference type="GO" id="GO:0008987">
    <property type="term" value="F:quinolinate synthetase A activity"/>
    <property type="evidence" value="ECO:0007669"/>
    <property type="project" value="UniProtKB-UniRule"/>
</dbReference>
<evidence type="ECO:0000256" key="3">
    <source>
        <dbReference type="ARBA" id="ARBA00022485"/>
    </source>
</evidence>
<feature type="binding site" evidence="10">
    <location>
        <position position="279"/>
    </location>
    <ligand>
        <name>[4Fe-4S] cluster</name>
        <dbReference type="ChEBI" id="CHEBI:49883"/>
    </ligand>
</feature>
<organism evidence="11 12">
    <name type="scientific">Coleofasciculus chthonoplastes PCC 7420</name>
    <dbReference type="NCBI Taxonomy" id="118168"/>
    <lineage>
        <taxon>Bacteria</taxon>
        <taxon>Bacillati</taxon>
        <taxon>Cyanobacteriota</taxon>
        <taxon>Cyanophyceae</taxon>
        <taxon>Coleofasciculales</taxon>
        <taxon>Coleofasciculaceae</taxon>
        <taxon>Coleofasciculus</taxon>
    </lineage>
</organism>
<dbReference type="HOGENOM" id="CLU_047382_0_0_3"/>
<dbReference type="Pfam" id="PF02445">
    <property type="entry name" value="NadA"/>
    <property type="match status" value="1"/>
</dbReference>
<feature type="binding site" evidence="10">
    <location>
        <position position="100"/>
    </location>
    <ligand>
        <name>[4Fe-4S] cluster</name>
        <dbReference type="ChEBI" id="CHEBI:49883"/>
    </ligand>
</feature>
<feature type="binding site" evidence="10">
    <location>
        <position position="186"/>
    </location>
    <ligand>
        <name>[4Fe-4S] cluster</name>
        <dbReference type="ChEBI" id="CHEBI:49883"/>
    </ligand>
</feature>
<feature type="binding site" evidence="10">
    <location>
        <position position="143"/>
    </location>
    <ligand>
        <name>iminosuccinate</name>
        <dbReference type="ChEBI" id="CHEBI:77875"/>
    </ligand>
</feature>
<dbReference type="eggNOG" id="COG0379">
    <property type="taxonomic scope" value="Bacteria"/>
</dbReference>
<dbReference type="FunFam" id="3.40.50.10800:FF:000003">
    <property type="entry name" value="Quinolinate synthase A"/>
    <property type="match status" value="1"/>
</dbReference>
<dbReference type="Proteomes" id="UP000003835">
    <property type="component" value="Unassembled WGS sequence"/>
</dbReference>
<comment type="pathway">
    <text evidence="1 10">Cofactor biosynthesis; NAD(+) biosynthesis; quinolinate from iminoaspartate: step 1/1.</text>
</comment>
<comment type="catalytic activity">
    <reaction evidence="10">
        <text>iminosuccinate + dihydroxyacetone phosphate = quinolinate + phosphate + 2 H2O + H(+)</text>
        <dbReference type="Rhea" id="RHEA:25888"/>
        <dbReference type="ChEBI" id="CHEBI:15377"/>
        <dbReference type="ChEBI" id="CHEBI:15378"/>
        <dbReference type="ChEBI" id="CHEBI:29959"/>
        <dbReference type="ChEBI" id="CHEBI:43474"/>
        <dbReference type="ChEBI" id="CHEBI:57642"/>
        <dbReference type="ChEBI" id="CHEBI:77875"/>
        <dbReference type="EC" id="2.5.1.72"/>
    </reaction>
</comment>
<evidence type="ECO:0000256" key="8">
    <source>
        <dbReference type="ARBA" id="ARBA00023004"/>
    </source>
</evidence>
<evidence type="ECO:0000313" key="12">
    <source>
        <dbReference type="Proteomes" id="UP000003835"/>
    </source>
</evidence>
<comment type="cofactor">
    <cofactor evidence="10">
        <name>[4Fe-4S] cluster</name>
        <dbReference type="ChEBI" id="CHEBI:49883"/>
    </cofactor>
    <text evidence="10">Binds 1 [4Fe-4S] cluster per subunit.</text>
</comment>
<evidence type="ECO:0000256" key="5">
    <source>
        <dbReference type="ARBA" id="ARBA00022642"/>
    </source>
</evidence>
<dbReference type="UniPathway" id="UPA00253">
    <property type="reaction ID" value="UER00327"/>
</dbReference>
<dbReference type="RefSeq" id="WP_006099954.1">
    <property type="nucleotide sequence ID" value="NZ_DS989845.1"/>
</dbReference>
<dbReference type="NCBIfam" id="TIGR00550">
    <property type="entry name" value="nadA"/>
    <property type="match status" value="1"/>
</dbReference>
<name>B4VN14_9CYAN</name>
<dbReference type="EMBL" id="DS989845">
    <property type="protein sequence ID" value="EDX76997.1"/>
    <property type="molecule type" value="Genomic_DNA"/>
</dbReference>
<reference evidence="11 12" key="1">
    <citation type="submission" date="2008-07" db="EMBL/GenBank/DDBJ databases">
        <authorList>
            <person name="Tandeau de Marsac N."/>
            <person name="Ferriera S."/>
            <person name="Johnson J."/>
            <person name="Kravitz S."/>
            <person name="Beeson K."/>
            <person name="Sutton G."/>
            <person name="Rogers Y.-H."/>
            <person name="Friedman R."/>
            <person name="Frazier M."/>
            <person name="Venter J.C."/>
        </authorList>
    </citation>
    <scope>NUCLEOTIDE SEQUENCE [LARGE SCALE GENOMIC DNA]</scope>
    <source>
        <strain evidence="11 12">PCC 7420</strain>
    </source>
</reference>
<evidence type="ECO:0000256" key="4">
    <source>
        <dbReference type="ARBA" id="ARBA00022490"/>
    </source>
</evidence>
<evidence type="ECO:0000256" key="6">
    <source>
        <dbReference type="ARBA" id="ARBA00022679"/>
    </source>
</evidence>
<keyword evidence="8 10" id="KW-0408">Iron</keyword>
<feature type="binding site" evidence="10">
    <location>
        <position position="38"/>
    </location>
    <ligand>
        <name>iminosuccinate</name>
        <dbReference type="ChEBI" id="CHEBI:77875"/>
    </ligand>
</feature>
<dbReference type="PANTHER" id="PTHR30573">
    <property type="entry name" value="QUINOLINATE SYNTHETASE A"/>
    <property type="match status" value="1"/>
</dbReference>
<feature type="binding site" evidence="10">
    <location>
        <position position="229"/>
    </location>
    <ligand>
        <name>iminosuccinate</name>
        <dbReference type="ChEBI" id="CHEBI:77875"/>
    </ligand>
</feature>
<dbReference type="Gene3D" id="3.40.50.10800">
    <property type="entry name" value="NadA-like"/>
    <property type="match status" value="3"/>
</dbReference>
<dbReference type="HAMAP" id="MF_00568">
    <property type="entry name" value="NadA_type2"/>
    <property type="match status" value="1"/>
</dbReference>
<keyword evidence="6 10" id="KW-0808">Transferase</keyword>
<dbReference type="InterPro" id="IPR036094">
    <property type="entry name" value="NadA_sf"/>
</dbReference>
<keyword evidence="12" id="KW-1185">Reference proteome</keyword>
<comment type="function">
    <text evidence="10">Catalyzes the condensation of iminoaspartate with dihydroxyacetone phosphate to form quinolinate.</text>
</comment>
<sequence>MFTTVLPQTKQPFGSIPDDLFDAIDTLKRELNAVILAHYYQDPDIQDIADYIGDSLGLSRQAADTDADVIVFAGVHFMAETAKILNPNKLVLLPDLEAGCSLADSCPPDAFAQFKAEHPDHLVISYINCSAEIKAMSDIICTSSNAIDIVQQIPPDQPIIFAPDRNLGRYVMQQTGRDLLLWQGSCIVHETFSEKRIVQLQIEHPDAEVIAHPECEPPVLRHASYIGSTTALLKYSQTSPRSKFIVATEPGIIHQMQKQMPDKRFIPAPATNNCNCNECPFMRLNTLEKLYLAMKQRQPEITLPEHIRIAALQPIQRMLDMSAKVKV</sequence>
<evidence type="ECO:0000256" key="9">
    <source>
        <dbReference type="ARBA" id="ARBA00023014"/>
    </source>
</evidence>
<dbReference type="OrthoDB" id="9801204at2"/>
<evidence type="ECO:0000313" key="11">
    <source>
        <dbReference type="EMBL" id="EDX76997.1"/>
    </source>
</evidence>
<dbReference type="GO" id="GO:0034628">
    <property type="term" value="P:'de novo' NAD+ biosynthetic process from L-aspartate"/>
    <property type="evidence" value="ECO:0007669"/>
    <property type="project" value="TreeGrafter"/>
</dbReference>
<feature type="binding site" evidence="10">
    <location>
        <begin position="212"/>
        <end position="214"/>
    </location>
    <ligand>
        <name>iminosuccinate</name>
        <dbReference type="ChEBI" id="CHEBI:77875"/>
    </ligand>
</feature>
<accession>B4VN14</accession>
<feature type="binding site" evidence="10">
    <location>
        <begin position="126"/>
        <end position="128"/>
    </location>
    <ligand>
        <name>iminosuccinate</name>
        <dbReference type="ChEBI" id="CHEBI:77875"/>
    </ligand>
</feature>
<evidence type="ECO:0000256" key="2">
    <source>
        <dbReference type="ARBA" id="ARBA00012669"/>
    </source>
</evidence>
<dbReference type="AlphaFoldDB" id="B4VN14"/>
<evidence type="ECO:0000256" key="1">
    <source>
        <dbReference type="ARBA" id="ARBA00005065"/>
    </source>
</evidence>
<dbReference type="GO" id="GO:0051539">
    <property type="term" value="F:4 iron, 4 sulfur cluster binding"/>
    <property type="evidence" value="ECO:0007669"/>
    <property type="project" value="UniProtKB-KW"/>
</dbReference>
<dbReference type="SUPFAM" id="SSF142754">
    <property type="entry name" value="NadA-like"/>
    <property type="match status" value="1"/>
</dbReference>
<feature type="binding site" evidence="10">
    <location>
        <position position="55"/>
    </location>
    <ligand>
        <name>iminosuccinate</name>
        <dbReference type="ChEBI" id="CHEBI:77875"/>
    </ligand>
</feature>
<comment type="subcellular location">
    <subcellularLocation>
        <location evidence="10">Cytoplasm</location>
    </subcellularLocation>
</comment>
<proteinExistence type="inferred from homology"/>
<keyword evidence="3 10" id="KW-0004">4Fe-4S</keyword>
<evidence type="ECO:0000256" key="10">
    <source>
        <dbReference type="HAMAP-Rule" id="MF_00568"/>
    </source>
</evidence>
<keyword evidence="5 10" id="KW-0662">Pyridine nucleotide biosynthesis</keyword>
<protein>
    <recommendedName>
        <fullName evidence="2 10">Quinolinate synthase</fullName>
        <ecNumber evidence="2 10">2.5.1.72</ecNumber>
    </recommendedName>
</protein>
<keyword evidence="4 10" id="KW-0963">Cytoplasm</keyword>
<dbReference type="STRING" id="118168.MC7420_2000"/>
<dbReference type="PANTHER" id="PTHR30573:SF0">
    <property type="entry name" value="QUINOLINATE SYNTHASE, CHLOROPLASTIC"/>
    <property type="match status" value="1"/>
</dbReference>
<gene>
    <name evidence="10" type="primary">nadA</name>
    <name evidence="11" type="ORF">MC7420_2000</name>
</gene>
<dbReference type="GO" id="GO:0005829">
    <property type="term" value="C:cytosol"/>
    <property type="evidence" value="ECO:0007669"/>
    <property type="project" value="TreeGrafter"/>
</dbReference>
<dbReference type="EC" id="2.5.1.72" evidence="2 10"/>
<keyword evidence="9 10" id="KW-0411">Iron-sulfur</keyword>
<dbReference type="InterPro" id="IPR003473">
    <property type="entry name" value="NadA"/>
</dbReference>
<comment type="similarity">
    <text evidence="10">Belongs to the quinolinate synthase family. Type 2 subfamily.</text>
</comment>
<dbReference type="InterPro" id="IPR023066">
    <property type="entry name" value="Quinolinate_synth_type2"/>
</dbReference>
<dbReference type="NCBIfam" id="NF006878">
    <property type="entry name" value="PRK09375.1-2"/>
    <property type="match status" value="1"/>
</dbReference>
<dbReference type="GO" id="GO:0046872">
    <property type="term" value="F:metal ion binding"/>
    <property type="evidence" value="ECO:0007669"/>
    <property type="project" value="UniProtKB-KW"/>
</dbReference>